<reference evidence="3" key="1">
    <citation type="submission" date="2018-04" db="EMBL/GenBank/DDBJ databases">
        <title>Whole genome sequencing of Hypsizygus marmoreus.</title>
        <authorList>
            <person name="Choi I.-G."/>
            <person name="Min B."/>
            <person name="Kim J.-G."/>
            <person name="Kim S."/>
            <person name="Oh Y.-L."/>
            <person name="Kong W.-S."/>
            <person name="Park H."/>
            <person name="Jeong J."/>
            <person name="Song E.-S."/>
        </authorList>
    </citation>
    <scope>NUCLEOTIDE SEQUENCE [LARGE SCALE GENOMIC DNA]</scope>
    <source>
        <strain evidence="3">51987-8</strain>
    </source>
</reference>
<keyword evidence="3" id="KW-0808">Transferase</keyword>
<dbReference type="PANTHER" id="PTHR47332:SF4">
    <property type="entry name" value="SET DOMAIN-CONTAINING PROTEIN 5"/>
    <property type="match status" value="1"/>
</dbReference>
<dbReference type="SUPFAM" id="SSF82199">
    <property type="entry name" value="SET domain"/>
    <property type="match status" value="1"/>
</dbReference>
<dbReference type="OrthoDB" id="5945798at2759"/>
<dbReference type="GO" id="GO:0008168">
    <property type="term" value="F:methyltransferase activity"/>
    <property type="evidence" value="ECO:0007669"/>
    <property type="project" value="UniProtKB-KW"/>
</dbReference>
<dbReference type="SMART" id="SM00317">
    <property type="entry name" value="SET"/>
    <property type="match status" value="1"/>
</dbReference>
<protein>
    <submittedName>
        <fullName evidence="3">N-lysine methyltransferase SMYD2-B</fullName>
    </submittedName>
</protein>
<organism evidence="3 4">
    <name type="scientific">Hypsizygus marmoreus</name>
    <name type="common">White beech mushroom</name>
    <name type="synonym">Agaricus marmoreus</name>
    <dbReference type="NCBI Taxonomy" id="39966"/>
    <lineage>
        <taxon>Eukaryota</taxon>
        <taxon>Fungi</taxon>
        <taxon>Dikarya</taxon>
        <taxon>Basidiomycota</taxon>
        <taxon>Agaricomycotina</taxon>
        <taxon>Agaricomycetes</taxon>
        <taxon>Agaricomycetidae</taxon>
        <taxon>Agaricales</taxon>
        <taxon>Tricholomatineae</taxon>
        <taxon>Lyophyllaceae</taxon>
        <taxon>Hypsizygus</taxon>
    </lineage>
</organism>
<dbReference type="AlphaFoldDB" id="A0A369K426"/>
<dbReference type="PANTHER" id="PTHR47332">
    <property type="entry name" value="SET DOMAIN-CONTAINING PROTEIN 5"/>
    <property type="match status" value="1"/>
</dbReference>
<dbReference type="InterPro" id="IPR053185">
    <property type="entry name" value="SET_domain_protein"/>
</dbReference>
<comment type="caution">
    <text evidence="3">The sequence shown here is derived from an EMBL/GenBank/DDBJ whole genome shotgun (WGS) entry which is preliminary data.</text>
</comment>
<evidence type="ECO:0000313" key="4">
    <source>
        <dbReference type="Proteomes" id="UP000076154"/>
    </source>
</evidence>
<dbReference type="EMBL" id="LUEZ02000012">
    <property type="protein sequence ID" value="RDB28332.1"/>
    <property type="molecule type" value="Genomic_DNA"/>
</dbReference>
<keyword evidence="3" id="KW-0489">Methyltransferase</keyword>
<dbReference type="InterPro" id="IPR001214">
    <property type="entry name" value="SET_dom"/>
</dbReference>
<evidence type="ECO:0000259" key="2">
    <source>
        <dbReference type="PROSITE" id="PS50280"/>
    </source>
</evidence>
<evidence type="ECO:0000256" key="1">
    <source>
        <dbReference type="SAM" id="MobiDB-lite"/>
    </source>
</evidence>
<dbReference type="STRING" id="39966.A0A369K426"/>
<dbReference type="Proteomes" id="UP000076154">
    <property type="component" value="Unassembled WGS sequence"/>
</dbReference>
<keyword evidence="4" id="KW-1185">Reference proteome</keyword>
<feature type="compositionally biased region" description="Basic and acidic residues" evidence="1">
    <location>
        <begin position="13"/>
        <end position="25"/>
    </location>
</feature>
<dbReference type="PROSITE" id="PS50280">
    <property type="entry name" value="SET"/>
    <property type="match status" value="1"/>
</dbReference>
<dbReference type="GO" id="GO:0032259">
    <property type="term" value="P:methylation"/>
    <property type="evidence" value="ECO:0007669"/>
    <property type="project" value="UniProtKB-KW"/>
</dbReference>
<feature type="region of interest" description="Disordered" evidence="1">
    <location>
        <begin position="1"/>
        <end position="25"/>
    </location>
</feature>
<dbReference type="Gene3D" id="2.170.270.10">
    <property type="entry name" value="SET domain"/>
    <property type="match status" value="1"/>
</dbReference>
<evidence type="ECO:0000313" key="3">
    <source>
        <dbReference type="EMBL" id="RDB28332.1"/>
    </source>
</evidence>
<feature type="domain" description="SET" evidence="2">
    <location>
        <begin position="132"/>
        <end position="299"/>
    </location>
</feature>
<sequence>MKRGFLNSKKAVRSAERHAPDPPPVKCKDVQTKLEIGKEETGIYISPAASSKMRISILHAVLKHIGLDPKEKEDLRDHARVFATIPNKKPDGATLAEYPDNWTECIFIGHKPKHTILNTPNFPSRVPRPPKPRHRIGFTPTMGLGFFATCDLKTNDVIFAERPLVVTPRVVAVTAPDVSLNKGQLAQALGAEYEKVLEKMVGRMIPENRAALLALENSHTEDGSGPIFGILRTNGFGITFSREDEIEKDYYSAVFDQLSRINHSCTPNASADFDVASFSNPLKAIRDIKKGEEIFVSYCDCGTPTAARQQQLKSYGFQCTCRRCMDPASDALRERVAASTAQILTSKRDHAKVFANSVEWMKTIEAAGLQCLTEYGIHIARAETAASALGKRDKFMRYTCLRRDWFEAVLGKSLDGMI</sequence>
<dbReference type="Pfam" id="PF00856">
    <property type="entry name" value="SET"/>
    <property type="match status" value="1"/>
</dbReference>
<proteinExistence type="predicted"/>
<dbReference type="InParanoid" id="A0A369K426"/>
<dbReference type="InterPro" id="IPR046341">
    <property type="entry name" value="SET_dom_sf"/>
</dbReference>
<accession>A0A369K426</accession>
<gene>
    <name evidence="3" type="primary">smyd2b_0</name>
    <name evidence="3" type="ORF">Hypma_001526</name>
</gene>
<name>A0A369K426_HYPMA</name>